<accession>A0A0B0EKY6</accession>
<name>A0A0B0EKY6_9BACT</name>
<dbReference type="Pfam" id="PF02604">
    <property type="entry name" value="PhdYeFM_antitox"/>
    <property type="match status" value="1"/>
</dbReference>
<organism evidence="3 4">
    <name type="scientific">Candidatus Scalindua brodae</name>
    <dbReference type="NCBI Taxonomy" id="237368"/>
    <lineage>
        <taxon>Bacteria</taxon>
        <taxon>Pseudomonadati</taxon>
        <taxon>Planctomycetota</taxon>
        <taxon>Candidatus Brocadiia</taxon>
        <taxon>Candidatus Brocadiales</taxon>
        <taxon>Candidatus Scalinduaceae</taxon>
        <taxon>Candidatus Scalindua</taxon>
    </lineage>
</organism>
<comment type="function">
    <text evidence="2">Antitoxin component of a type II toxin-antitoxin (TA) system.</text>
</comment>
<evidence type="ECO:0000256" key="2">
    <source>
        <dbReference type="RuleBase" id="RU362080"/>
    </source>
</evidence>
<dbReference type="AlphaFoldDB" id="A0A0B0EKY6"/>
<dbReference type="Gene3D" id="3.40.1620.10">
    <property type="entry name" value="YefM-like domain"/>
    <property type="match status" value="1"/>
</dbReference>
<dbReference type="InterPro" id="IPR036165">
    <property type="entry name" value="YefM-like_sf"/>
</dbReference>
<evidence type="ECO:0000256" key="1">
    <source>
        <dbReference type="ARBA" id="ARBA00009981"/>
    </source>
</evidence>
<comment type="caution">
    <text evidence="3">The sequence shown here is derived from an EMBL/GenBank/DDBJ whole genome shotgun (WGS) entry which is preliminary data.</text>
</comment>
<dbReference type="InterPro" id="IPR006442">
    <property type="entry name" value="Antitoxin_Phd/YefM"/>
</dbReference>
<protein>
    <recommendedName>
        <fullName evidence="2">Antitoxin</fullName>
    </recommendedName>
</protein>
<dbReference type="eggNOG" id="ENOG503338U">
    <property type="taxonomic scope" value="Bacteria"/>
</dbReference>
<gene>
    <name evidence="3" type="ORF">SCABRO_00510</name>
</gene>
<comment type="similarity">
    <text evidence="1 2">Belongs to the phD/YefM antitoxin family.</text>
</comment>
<evidence type="ECO:0000313" key="4">
    <source>
        <dbReference type="Proteomes" id="UP000030652"/>
    </source>
</evidence>
<dbReference type="Proteomes" id="UP000030652">
    <property type="component" value="Unassembled WGS sequence"/>
</dbReference>
<sequence>MRVYTYSQARQNLSELLKIAKKEEVLIRQRDGAVFSVVSKRLSKSPFDVPGIKTKATTRNIIDAIRESRKS</sequence>
<evidence type="ECO:0000313" key="3">
    <source>
        <dbReference type="EMBL" id="KHE93727.1"/>
    </source>
</evidence>
<reference evidence="3 4" key="1">
    <citation type="submission" date="2014-10" db="EMBL/GenBank/DDBJ databases">
        <title>Draft genome of anammox bacterium scalindua brodae, obtained using differential coverage binning of sequence data from two enrichment reactors.</title>
        <authorList>
            <person name="Speth D.R."/>
            <person name="Russ L."/>
            <person name="Kartal B."/>
            <person name="Op den Camp H.J."/>
            <person name="Dutilh B.E."/>
            <person name="Jetten M.S."/>
        </authorList>
    </citation>
    <scope>NUCLEOTIDE SEQUENCE [LARGE SCALE GENOMIC DNA]</scope>
    <source>
        <strain evidence="3">RU1</strain>
    </source>
</reference>
<dbReference type="SUPFAM" id="SSF143120">
    <property type="entry name" value="YefM-like"/>
    <property type="match status" value="1"/>
</dbReference>
<dbReference type="EMBL" id="JRYO01000038">
    <property type="protein sequence ID" value="KHE93727.1"/>
    <property type="molecule type" value="Genomic_DNA"/>
</dbReference>
<dbReference type="NCBIfam" id="TIGR01552">
    <property type="entry name" value="phd_fam"/>
    <property type="match status" value="1"/>
</dbReference>
<proteinExistence type="inferred from homology"/>